<proteinExistence type="predicted"/>
<evidence type="ECO:0000256" key="1">
    <source>
        <dbReference type="SAM" id="Phobius"/>
    </source>
</evidence>
<reference evidence="2 3" key="1">
    <citation type="submission" date="2016-11" db="EMBL/GenBank/DDBJ databases">
        <authorList>
            <person name="Jaros S."/>
            <person name="Januszkiewicz K."/>
            <person name="Wedrychowicz H."/>
        </authorList>
    </citation>
    <scope>NUCLEOTIDE SEQUENCE [LARGE SCALE GENOMIC DNA]</scope>
    <source>
        <strain evidence="2 3">DSM 44523</strain>
    </source>
</reference>
<gene>
    <name evidence="2" type="ORF">SAMN05444320_11810</name>
</gene>
<protein>
    <submittedName>
        <fullName evidence="2">Uncharacterized protein</fullName>
    </submittedName>
</protein>
<dbReference type="AlphaFoldDB" id="A0A1M5PCL9"/>
<sequence>MYVVDLYHHALNSAGVFLGLGLGAGLVIFL</sequence>
<name>A0A1M5PCL9_STRHI</name>
<keyword evidence="1" id="KW-0472">Membrane</keyword>
<feature type="transmembrane region" description="Helical" evidence="1">
    <location>
        <begin position="6"/>
        <end position="29"/>
    </location>
</feature>
<dbReference type="EMBL" id="FQVN01000018">
    <property type="protein sequence ID" value="SHG99496.1"/>
    <property type="molecule type" value="Genomic_DNA"/>
</dbReference>
<keyword evidence="3" id="KW-1185">Reference proteome</keyword>
<keyword evidence="1" id="KW-0812">Transmembrane</keyword>
<keyword evidence="1" id="KW-1133">Transmembrane helix</keyword>
<evidence type="ECO:0000313" key="3">
    <source>
        <dbReference type="Proteomes" id="UP000184501"/>
    </source>
</evidence>
<dbReference type="Proteomes" id="UP000184501">
    <property type="component" value="Unassembled WGS sequence"/>
</dbReference>
<organism evidence="2 3">
    <name type="scientific">Streptoalloteichus hindustanus</name>
    <dbReference type="NCBI Taxonomy" id="2017"/>
    <lineage>
        <taxon>Bacteria</taxon>
        <taxon>Bacillati</taxon>
        <taxon>Actinomycetota</taxon>
        <taxon>Actinomycetes</taxon>
        <taxon>Pseudonocardiales</taxon>
        <taxon>Pseudonocardiaceae</taxon>
        <taxon>Streptoalloteichus</taxon>
    </lineage>
</organism>
<evidence type="ECO:0000313" key="2">
    <source>
        <dbReference type="EMBL" id="SHG99496.1"/>
    </source>
</evidence>
<accession>A0A1M5PCL9</accession>